<feature type="region of interest" description="Disordered" evidence="1">
    <location>
        <begin position="244"/>
        <end position="300"/>
    </location>
</feature>
<accession>A0ABQ8UST3</accession>
<evidence type="ECO:0000313" key="3">
    <source>
        <dbReference type="Proteomes" id="UP001141327"/>
    </source>
</evidence>
<feature type="compositionally biased region" description="Pro residues" evidence="1">
    <location>
        <begin position="32"/>
        <end position="43"/>
    </location>
</feature>
<feature type="compositionally biased region" description="Acidic residues" evidence="1">
    <location>
        <begin position="262"/>
        <end position="272"/>
    </location>
</feature>
<proteinExistence type="predicted"/>
<dbReference type="InterPro" id="IPR011051">
    <property type="entry name" value="RmlC_Cupin_sf"/>
</dbReference>
<keyword evidence="3" id="KW-1185">Reference proteome</keyword>
<organism evidence="2 3">
    <name type="scientific">Paratrimastix pyriformis</name>
    <dbReference type="NCBI Taxonomy" id="342808"/>
    <lineage>
        <taxon>Eukaryota</taxon>
        <taxon>Metamonada</taxon>
        <taxon>Preaxostyla</taxon>
        <taxon>Paratrimastigidae</taxon>
        <taxon>Paratrimastix</taxon>
    </lineage>
</organism>
<dbReference type="PANTHER" id="PTHR37943">
    <property type="entry name" value="PROTEIN VES"/>
    <property type="match status" value="1"/>
</dbReference>
<evidence type="ECO:0000313" key="2">
    <source>
        <dbReference type="EMBL" id="KAJ4460414.1"/>
    </source>
</evidence>
<dbReference type="SUPFAM" id="SSF51182">
    <property type="entry name" value="RmlC-like cupins"/>
    <property type="match status" value="2"/>
</dbReference>
<dbReference type="PANTHER" id="PTHR37943:SF1">
    <property type="entry name" value="PROTEIN VES"/>
    <property type="match status" value="1"/>
</dbReference>
<dbReference type="InterPro" id="IPR010282">
    <property type="entry name" value="Uncharacterised_HutD/Ves"/>
</dbReference>
<gene>
    <name evidence="2" type="ORF">PAPYR_3447</name>
</gene>
<feature type="region of interest" description="Disordered" evidence="1">
    <location>
        <begin position="31"/>
        <end position="52"/>
    </location>
</feature>
<sequence length="319" mass="34482">MLTVQVKKLSADDYRVMPWKNGGGVTTEIARFPPPELPKPSGPPSTASGATTSPTIQDLLRARFQKQQTSSDFMWRVSSARVEGSGPFSDFRGYERLLSYLTGPGMRLSMERPAEEEEDGPGEGEEASELITKTLDAPYQVVRFQGEWKTSCDLMAAGPCRDFNVIVERAVARGTITNLRWDQCGPEHVPAAASPEPSDTPVGRLVAEGDGEDRALGAFTVAQARARVYCLRLGAPTDRPAFETDLAAGEGKKEDNGPEAGKDEDEDDEGEEATAPPPPPVEAAPRAPETRDSYRLRPAVPANEGVLIVVHITQRLPPA</sequence>
<dbReference type="EMBL" id="JAPMOS010000013">
    <property type="protein sequence ID" value="KAJ4460414.1"/>
    <property type="molecule type" value="Genomic_DNA"/>
</dbReference>
<reference evidence="2" key="1">
    <citation type="journal article" date="2022" name="bioRxiv">
        <title>Genomics of Preaxostyla Flagellates Illuminates Evolutionary Transitions and the Path Towards Mitochondrial Loss.</title>
        <authorList>
            <person name="Novak L.V.F."/>
            <person name="Treitli S.C."/>
            <person name="Pyrih J."/>
            <person name="Halakuc P."/>
            <person name="Pipaliya S.V."/>
            <person name="Vacek V."/>
            <person name="Brzon O."/>
            <person name="Soukal P."/>
            <person name="Eme L."/>
            <person name="Dacks J.B."/>
            <person name="Karnkowska A."/>
            <person name="Elias M."/>
            <person name="Hampl V."/>
        </authorList>
    </citation>
    <scope>NUCLEOTIDE SEQUENCE</scope>
    <source>
        <strain evidence="2">RCP-MX</strain>
    </source>
</reference>
<dbReference type="InterPro" id="IPR014710">
    <property type="entry name" value="RmlC-like_jellyroll"/>
</dbReference>
<dbReference type="Gene3D" id="2.60.120.10">
    <property type="entry name" value="Jelly Rolls"/>
    <property type="match status" value="1"/>
</dbReference>
<dbReference type="Pfam" id="PF05962">
    <property type="entry name" value="HutD"/>
    <property type="match status" value="2"/>
</dbReference>
<dbReference type="Proteomes" id="UP001141327">
    <property type="component" value="Unassembled WGS sequence"/>
</dbReference>
<evidence type="ECO:0000256" key="1">
    <source>
        <dbReference type="SAM" id="MobiDB-lite"/>
    </source>
</evidence>
<name>A0ABQ8UST3_9EUKA</name>
<comment type="caution">
    <text evidence="2">The sequence shown here is derived from an EMBL/GenBank/DDBJ whole genome shotgun (WGS) entry which is preliminary data.</text>
</comment>
<protein>
    <submittedName>
        <fullName evidence="2">HutD</fullName>
    </submittedName>
</protein>